<gene>
    <name evidence="2" type="ORF">EZ428_05115</name>
</gene>
<proteinExistence type="predicted"/>
<dbReference type="Proteomes" id="UP000292884">
    <property type="component" value="Unassembled WGS sequence"/>
</dbReference>
<dbReference type="EMBL" id="SJSK01000001">
    <property type="protein sequence ID" value="TCC94160.1"/>
    <property type="molecule type" value="Genomic_DNA"/>
</dbReference>
<dbReference type="AlphaFoldDB" id="A0A4R0N309"/>
<keyword evidence="3" id="KW-1185">Reference proteome</keyword>
<comment type="caution">
    <text evidence="2">The sequence shown here is derived from an EMBL/GenBank/DDBJ whole genome shotgun (WGS) entry which is preliminary data.</text>
</comment>
<dbReference type="PANTHER" id="PTHR22916">
    <property type="entry name" value="GLYCOSYLTRANSFERASE"/>
    <property type="match status" value="1"/>
</dbReference>
<organism evidence="2 3">
    <name type="scientific">Pedobacter frigiditerrae</name>
    <dbReference type="NCBI Taxonomy" id="2530452"/>
    <lineage>
        <taxon>Bacteria</taxon>
        <taxon>Pseudomonadati</taxon>
        <taxon>Bacteroidota</taxon>
        <taxon>Sphingobacteriia</taxon>
        <taxon>Sphingobacteriales</taxon>
        <taxon>Sphingobacteriaceae</taxon>
        <taxon>Pedobacter</taxon>
    </lineage>
</organism>
<sequence>MISVIIPVYNSSDTILSSLESVKNQSYKELEIIIVNDGSTDDSLQLIEQFIERNKGLNFVLINQYNQGVSKARNVGMEKANGDWIALLDSDDKWLSNKLEIQLQVLLENPHIDFLGTNRNDEILKDFLHIKIGKLTKLSAKDLLYKMFFVTSTVIFKKEILTEIGFFDEKQKYCEDANYFIKIARKKETYLLNESLIVFGGDKAFFGEKGLSSNLWEMQKGEIKNLKYALDSKVVNHIEYGSLYLFLMLKYFRRVLLVKKKRLFFYN</sequence>
<dbReference type="SUPFAM" id="SSF53448">
    <property type="entry name" value="Nucleotide-diphospho-sugar transferases"/>
    <property type="match status" value="1"/>
</dbReference>
<dbReference type="Gene3D" id="3.90.550.10">
    <property type="entry name" value="Spore Coat Polysaccharide Biosynthesis Protein SpsA, Chain A"/>
    <property type="match status" value="1"/>
</dbReference>
<reference evidence="2 3" key="1">
    <citation type="submission" date="2019-02" db="EMBL/GenBank/DDBJ databases">
        <title>Pedobacter sp. RP-1-13 sp. nov., isolated from Arctic soil.</title>
        <authorList>
            <person name="Dahal R.H."/>
        </authorList>
    </citation>
    <scope>NUCLEOTIDE SEQUENCE [LARGE SCALE GENOMIC DNA]</scope>
    <source>
        <strain evidence="2 3">RP-1-13</strain>
    </source>
</reference>
<dbReference type="RefSeq" id="WP_131552021.1">
    <property type="nucleotide sequence ID" value="NZ_SJSK01000001.1"/>
</dbReference>
<dbReference type="InterPro" id="IPR001173">
    <property type="entry name" value="Glyco_trans_2-like"/>
</dbReference>
<dbReference type="CDD" id="cd00761">
    <property type="entry name" value="Glyco_tranf_GTA_type"/>
    <property type="match status" value="1"/>
</dbReference>
<dbReference type="Pfam" id="PF00535">
    <property type="entry name" value="Glycos_transf_2"/>
    <property type="match status" value="1"/>
</dbReference>
<evidence type="ECO:0000313" key="3">
    <source>
        <dbReference type="Proteomes" id="UP000292884"/>
    </source>
</evidence>
<accession>A0A4R0N309</accession>
<dbReference type="InterPro" id="IPR029044">
    <property type="entry name" value="Nucleotide-diphossugar_trans"/>
</dbReference>
<keyword evidence="2" id="KW-0808">Transferase</keyword>
<dbReference type="PANTHER" id="PTHR22916:SF3">
    <property type="entry name" value="UDP-GLCNAC:BETAGAL BETA-1,3-N-ACETYLGLUCOSAMINYLTRANSFERASE-LIKE PROTEIN 1"/>
    <property type="match status" value="1"/>
</dbReference>
<dbReference type="OrthoDB" id="6638511at2"/>
<feature type="domain" description="Glycosyltransferase 2-like" evidence="1">
    <location>
        <begin position="3"/>
        <end position="163"/>
    </location>
</feature>
<dbReference type="GO" id="GO:0016758">
    <property type="term" value="F:hexosyltransferase activity"/>
    <property type="evidence" value="ECO:0007669"/>
    <property type="project" value="UniProtKB-ARBA"/>
</dbReference>
<name>A0A4R0N309_9SPHI</name>
<evidence type="ECO:0000259" key="1">
    <source>
        <dbReference type="Pfam" id="PF00535"/>
    </source>
</evidence>
<evidence type="ECO:0000313" key="2">
    <source>
        <dbReference type="EMBL" id="TCC94160.1"/>
    </source>
</evidence>
<protein>
    <submittedName>
        <fullName evidence="2">Glycosyltransferase family 2 protein</fullName>
    </submittedName>
</protein>